<evidence type="ECO:0000313" key="3">
    <source>
        <dbReference type="Proteomes" id="UP000187251"/>
    </source>
</evidence>
<feature type="region of interest" description="Disordered" evidence="1">
    <location>
        <begin position="107"/>
        <end position="141"/>
    </location>
</feature>
<protein>
    <submittedName>
        <fullName evidence="2">Uncharacterized protein</fullName>
    </submittedName>
</protein>
<name>A0A1R1JNL9_ALCXX</name>
<comment type="caution">
    <text evidence="2">The sequence shown here is derived from an EMBL/GenBank/DDBJ whole genome shotgun (WGS) entry which is preliminary data.</text>
</comment>
<organism evidence="2 3">
    <name type="scientific">Alcaligenes xylosoxydans xylosoxydans</name>
    <name type="common">Achromobacter xylosoxidans</name>
    <dbReference type="NCBI Taxonomy" id="85698"/>
    <lineage>
        <taxon>Bacteria</taxon>
        <taxon>Pseudomonadati</taxon>
        <taxon>Pseudomonadota</taxon>
        <taxon>Betaproteobacteria</taxon>
        <taxon>Burkholderiales</taxon>
        <taxon>Alcaligenaceae</taxon>
        <taxon>Achromobacter</taxon>
    </lineage>
</organism>
<dbReference type="EMBL" id="MJMN01000035">
    <property type="protein sequence ID" value="OMG80744.1"/>
    <property type="molecule type" value="Genomic_DNA"/>
</dbReference>
<proteinExistence type="predicted"/>
<accession>A0A1R1JNL9</accession>
<sequence length="155" mass="16477">MQAQSEVGAGDRLGAAGTVMRPAAGLVDQNRQLPADACDGEKPRRGDTGRCVRVGLGGLGGRRAAGSDNVAAFAIFRLSLALFLIECALGVKLQELLNGMGNNLVQAGEVDSGTDHRDLRPHRKRGGDRERCANGGPAEPTSPFGFREIQHRWFL</sequence>
<reference evidence="2 3" key="1">
    <citation type="submission" date="2016-09" db="EMBL/GenBank/DDBJ databases">
        <title>Phylogenomics of Achromobacter.</title>
        <authorList>
            <person name="Jeukens J."/>
            <person name="Freschi L."/>
            <person name="Vincent A.T."/>
            <person name="Emond-Rheault J.-G."/>
            <person name="Kukavica-Ibrulj I."/>
            <person name="Charette S.J."/>
            <person name="Levesque R.C."/>
        </authorList>
    </citation>
    <scope>NUCLEOTIDE SEQUENCE [LARGE SCALE GENOMIC DNA]</scope>
    <source>
        <strain evidence="2 3">AUS488</strain>
    </source>
</reference>
<dbReference type="AlphaFoldDB" id="A0A1R1JNL9"/>
<evidence type="ECO:0000256" key="1">
    <source>
        <dbReference type="SAM" id="MobiDB-lite"/>
    </source>
</evidence>
<gene>
    <name evidence="2" type="ORF">BIZ92_12715</name>
</gene>
<evidence type="ECO:0000313" key="2">
    <source>
        <dbReference type="EMBL" id="OMG80744.1"/>
    </source>
</evidence>
<dbReference type="Proteomes" id="UP000187251">
    <property type="component" value="Unassembled WGS sequence"/>
</dbReference>